<evidence type="ECO:0000313" key="3">
    <source>
        <dbReference type="EMBL" id="KAG2881486.1"/>
    </source>
</evidence>
<organism evidence="7 8">
    <name type="scientific">Phytophthora cactorum</name>
    <dbReference type="NCBI Taxonomy" id="29920"/>
    <lineage>
        <taxon>Eukaryota</taxon>
        <taxon>Sar</taxon>
        <taxon>Stramenopiles</taxon>
        <taxon>Oomycota</taxon>
        <taxon>Peronosporomycetes</taxon>
        <taxon>Peronosporales</taxon>
        <taxon>Peronosporaceae</taxon>
        <taxon>Phytophthora</taxon>
    </lineage>
</organism>
<dbReference type="EMBL" id="RCMV01001759">
    <property type="protein sequence ID" value="KAG3207090.1"/>
    <property type="molecule type" value="Genomic_DNA"/>
</dbReference>
<dbReference type="Proteomes" id="UP000251314">
    <property type="component" value="Unassembled WGS sequence"/>
</dbReference>
<evidence type="ECO:0000256" key="1">
    <source>
        <dbReference type="SAM" id="MobiDB-lite"/>
    </source>
</evidence>
<evidence type="ECO:0000313" key="8">
    <source>
        <dbReference type="Proteomes" id="UP000251314"/>
    </source>
</evidence>
<gene>
    <name evidence="7" type="ORF">PC110_g21425</name>
    <name evidence="2" type="ORF">PC113_g22098</name>
    <name evidence="3" type="ORF">PC115_g22219</name>
    <name evidence="4" type="ORF">PC117_g24495</name>
    <name evidence="5" type="ORF">PC118_g22071</name>
    <name evidence="6" type="ORF">PC129_g21560</name>
</gene>
<dbReference type="Proteomes" id="UP000697107">
    <property type="component" value="Unassembled WGS sequence"/>
</dbReference>
<dbReference type="Proteomes" id="UP000735874">
    <property type="component" value="Unassembled WGS sequence"/>
</dbReference>
<dbReference type="EMBL" id="MJFZ01001415">
    <property type="protein sequence ID" value="RAW22132.1"/>
    <property type="molecule type" value="Genomic_DNA"/>
</dbReference>
<dbReference type="EMBL" id="RCML01001635">
    <property type="protein sequence ID" value="KAG2961252.1"/>
    <property type="molecule type" value="Genomic_DNA"/>
</dbReference>
<evidence type="ECO:0000313" key="7">
    <source>
        <dbReference type="EMBL" id="RAW22132.1"/>
    </source>
</evidence>
<reference evidence="7 8" key="1">
    <citation type="submission" date="2018-01" db="EMBL/GenBank/DDBJ databases">
        <title>Draft genome of the strawberry crown rot pathogen Phytophthora cactorum.</title>
        <authorList>
            <person name="Armitage A.D."/>
            <person name="Lysoe E."/>
            <person name="Nellist C.F."/>
            <person name="Harrison R.J."/>
            <person name="Brurberg M.B."/>
        </authorList>
    </citation>
    <scope>NUCLEOTIDE SEQUENCE [LARGE SCALE GENOMIC DNA]</scope>
    <source>
        <strain evidence="7 8">10300</strain>
    </source>
</reference>
<accession>A0A329RFD9</accession>
<dbReference type="VEuPathDB" id="FungiDB:PC110_g21425"/>
<name>A0A329RFD9_9STRA</name>
<feature type="compositionally biased region" description="Basic and acidic residues" evidence="1">
    <location>
        <begin position="20"/>
        <end position="45"/>
    </location>
</feature>
<dbReference type="EMBL" id="RCMG01001582">
    <property type="protein sequence ID" value="KAG2824021.1"/>
    <property type="molecule type" value="Genomic_DNA"/>
</dbReference>
<dbReference type="Proteomes" id="UP000774804">
    <property type="component" value="Unassembled WGS sequence"/>
</dbReference>
<dbReference type="EMBL" id="RCMK01001660">
    <property type="protein sequence ID" value="KAG2890293.1"/>
    <property type="molecule type" value="Genomic_DNA"/>
</dbReference>
<evidence type="ECO:0000313" key="4">
    <source>
        <dbReference type="EMBL" id="KAG2890293.1"/>
    </source>
</evidence>
<evidence type="ECO:0000313" key="6">
    <source>
        <dbReference type="EMBL" id="KAG3207090.1"/>
    </source>
</evidence>
<protein>
    <submittedName>
        <fullName evidence="7">Uncharacterized protein</fullName>
    </submittedName>
</protein>
<sequence length="135" mass="14226">MKEQEEEEGSVAPSSCLVGDSKEVEGARTNKVSEPKRTPGREVKKTGSVHGVLAKQKVMETVDIGFEKNGTACPTERIGLGEAEDEDYAEMPDLDDFAPDGTTNCSNAYVTAVTIAPASSFNSEARGKTGTPGKA</sequence>
<dbReference type="Proteomes" id="UP000736787">
    <property type="component" value="Unassembled WGS sequence"/>
</dbReference>
<reference evidence="2" key="2">
    <citation type="submission" date="2018-10" db="EMBL/GenBank/DDBJ databases">
        <title>Effector identification in a new, highly contiguous assembly of the strawberry crown rot pathogen Phytophthora cactorum.</title>
        <authorList>
            <person name="Armitage A.D."/>
            <person name="Nellist C.F."/>
            <person name="Bates H."/>
            <person name="Vickerstaff R.J."/>
            <person name="Harrison R.J."/>
        </authorList>
    </citation>
    <scope>NUCLEOTIDE SEQUENCE</scope>
    <source>
        <strain evidence="2">15-7</strain>
        <strain evidence="3">4032</strain>
        <strain evidence="4">4040</strain>
        <strain evidence="5">P415</strain>
        <strain evidence="6">P421</strain>
    </source>
</reference>
<dbReference type="Proteomes" id="UP000760860">
    <property type="component" value="Unassembled WGS sequence"/>
</dbReference>
<dbReference type="EMBL" id="RCMI01001763">
    <property type="protein sequence ID" value="KAG2881486.1"/>
    <property type="molecule type" value="Genomic_DNA"/>
</dbReference>
<dbReference type="AlphaFoldDB" id="A0A329RFD9"/>
<comment type="caution">
    <text evidence="7">The sequence shown here is derived from an EMBL/GenBank/DDBJ whole genome shotgun (WGS) entry which is preliminary data.</text>
</comment>
<evidence type="ECO:0000313" key="5">
    <source>
        <dbReference type="EMBL" id="KAG2961252.1"/>
    </source>
</evidence>
<keyword evidence="8" id="KW-1185">Reference proteome</keyword>
<evidence type="ECO:0000313" key="2">
    <source>
        <dbReference type="EMBL" id="KAG2824021.1"/>
    </source>
</evidence>
<proteinExistence type="predicted"/>
<feature type="region of interest" description="Disordered" evidence="1">
    <location>
        <begin position="1"/>
        <end position="49"/>
    </location>
</feature>